<dbReference type="Gene3D" id="3.40.50.2000">
    <property type="entry name" value="Glycogen Phosphorylase B"/>
    <property type="match status" value="2"/>
</dbReference>
<gene>
    <name evidence="3" type="ORF">H8E19_04820</name>
</gene>
<dbReference type="PANTHER" id="PTHR46401:SF2">
    <property type="entry name" value="GLYCOSYLTRANSFERASE WBBK-RELATED"/>
    <property type="match status" value="1"/>
</dbReference>
<dbReference type="InterPro" id="IPR001296">
    <property type="entry name" value="Glyco_trans_1"/>
</dbReference>
<dbReference type="SUPFAM" id="SSF53756">
    <property type="entry name" value="UDP-Glycosyltransferase/glycogen phosphorylase"/>
    <property type="match status" value="1"/>
</dbReference>
<comment type="caution">
    <text evidence="3">The sequence shown here is derived from an EMBL/GenBank/DDBJ whole genome shotgun (WGS) entry which is preliminary data.</text>
</comment>
<dbReference type="GO" id="GO:0016757">
    <property type="term" value="F:glycosyltransferase activity"/>
    <property type="evidence" value="ECO:0007669"/>
    <property type="project" value="InterPro"/>
</dbReference>
<sequence length="413" mass="47324">MKRIGFVSTRISGTDGVSLETYKWYQVLERNGYECYFFAGELDTPPDRSLLEPKAHFNTPEILEIYDACFGTSTRKSSLSKRIHELKDFLKSRLYEFCGNFDIDLIIPENALAIPMNIPLGMAITEFMGETGIPAIAHHHDFSWERKRFLINAVQDYLQYAFPPTLESLRHVVINSEASRQLSYRRGISNVIIPNVFDFANPAPDSPNSTSLRNELGFKKDDLFVLQPTRVVPRKWIERAVELVSLLGLSNPRLVVSHEAGDEGDLYAKRVLEHAHRLGVDMIYMGEKVGSSRCFKANNDKKYTIDDVYQSTDLVTYPSGYEGFGNAFVESIYFKRPIVVNRYSIFVEDIEPCGFDVIPFEGFVTKTIGDRVMQFLEPENVRTTADKNYELGEKYFSYEVLENKLLPIIESFR</sequence>
<reference evidence="3 4" key="1">
    <citation type="submission" date="2020-08" db="EMBL/GenBank/DDBJ databases">
        <title>Bridging the membrane lipid divide: bacteria of the FCB group superphylum have the potential to synthesize archaeal ether lipids.</title>
        <authorList>
            <person name="Villanueva L."/>
            <person name="Von Meijenfeldt F.A.B."/>
            <person name="Westbye A.B."/>
            <person name="Yadav S."/>
            <person name="Hopmans E.C."/>
            <person name="Dutilh B.E."/>
            <person name="Sinninghe Damste J.S."/>
        </authorList>
    </citation>
    <scope>NUCLEOTIDE SEQUENCE [LARGE SCALE GENOMIC DNA]</scope>
    <source>
        <strain evidence="3">NIOZ-UU27</strain>
    </source>
</reference>
<dbReference type="Pfam" id="PF00534">
    <property type="entry name" value="Glycos_transf_1"/>
    <property type="match status" value="1"/>
</dbReference>
<dbReference type="Proteomes" id="UP000650524">
    <property type="component" value="Unassembled WGS sequence"/>
</dbReference>
<protein>
    <submittedName>
        <fullName evidence="3">Glycosyltransferase family 4 protein</fullName>
    </submittedName>
</protein>
<proteinExistence type="predicted"/>
<accession>A0A8J6T5N7</accession>
<organism evidence="3 4">
    <name type="scientific">Candidatus Desulfacyla euxinica</name>
    <dbReference type="NCBI Taxonomy" id="2841693"/>
    <lineage>
        <taxon>Bacteria</taxon>
        <taxon>Deltaproteobacteria</taxon>
        <taxon>Candidatus Desulfacyla</taxon>
    </lineage>
</organism>
<evidence type="ECO:0000313" key="4">
    <source>
        <dbReference type="Proteomes" id="UP000650524"/>
    </source>
</evidence>
<evidence type="ECO:0000256" key="1">
    <source>
        <dbReference type="ARBA" id="ARBA00022679"/>
    </source>
</evidence>
<dbReference type="AlphaFoldDB" id="A0A8J6T5N7"/>
<dbReference type="PANTHER" id="PTHR46401">
    <property type="entry name" value="GLYCOSYLTRANSFERASE WBBK-RELATED"/>
    <property type="match status" value="1"/>
</dbReference>
<keyword evidence="1" id="KW-0808">Transferase</keyword>
<feature type="domain" description="Glycosyl transferase family 1" evidence="2">
    <location>
        <begin position="211"/>
        <end position="350"/>
    </location>
</feature>
<evidence type="ECO:0000313" key="3">
    <source>
        <dbReference type="EMBL" id="MBC8176706.1"/>
    </source>
</evidence>
<dbReference type="GO" id="GO:0009103">
    <property type="term" value="P:lipopolysaccharide biosynthetic process"/>
    <property type="evidence" value="ECO:0007669"/>
    <property type="project" value="TreeGrafter"/>
</dbReference>
<name>A0A8J6T5N7_9DELT</name>
<dbReference type="CDD" id="cd03801">
    <property type="entry name" value="GT4_PimA-like"/>
    <property type="match status" value="1"/>
</dbReference>
<evidence type="ECO:0000259" key="2">
    <source>
        <dbReference type="Pfam" id="PF00534"/>
    </source>
</evidence>
<dbReference type="EMBL" id="JACNJD010000156">
    <property type="protein sequence ID" value="MBC8176706.1"/>
    <property type="molecule type" value="Genomic_DNA"/>
</dbReference>